<protein>
    <submittedName>
        <fullName evidence="1">Uncharacterized protein</fullName>
    </submittedName>
</protein>
<evidence type="ECO:0000313" key="2">
    <source>
        <dbReference type="Proteomes" id="UP000246722"/>
    </source>
</evidence>
<gene>
    <name evidence="1" type="ORF">CTB96_01285</name>
</gene>
<keyword evidence="2" id="KW-1185">Reference proteome</keyword>
<dbReference type="OrthoDB" id="2988647at2"/>
<reference evidence="1 2" key="1">
    <citation type="submission" date="2018-05" db="EMBL/GenBank/DDBJ databases">
        <title>Genetic diversity of glacier-inhabiting Cryobacterium bacteria in China and description of Cryobacterium mengkeensis sp. nov. and Arthrobacter glacialis sp. nov.</title>
        <authorList>
            <person name="Liu Q."/>
            <person name="Xin Y.-H."/>
        </authorList>
    </citation>
    <scope>NUCLEOTIDE SEQUENCE [LARGE SCALE GENOMIC DNA]</scope>
    <source>
        <strain evidence="1 2">SK-1</strain>
    </source>
</reference>
<proteinExistence type="predicted"/>
<evidence type="ECO:0000313" key="1">
    <source>
        <dbReference type="EMBL" id="PXA72766.1"/>
    </source>
</evidence>
<comment type="caution">
    <text evidence="1">The sequence shown here is derived from an EMBL/GenBank/DDBJ whole genome shotgun (WGS) entry which is preliminary data.</text>
</comment>
<organism evidence="1 2">
    <name type="scientific">Cryobacterium arcticum</name>
    <dbReference type="NCBI Taxonomy" id="670052"/>
    <lineage>
        <taxon>Bacteria</taxon>
        <taxon>Bacillati</taxon>
        <taxon>Actinomycetota</taxon>
        <taxon>Actinomycetes</taxon>
        <taxon>Micrococcales</taxon>
        <taxon>Microbacteriaceae</taxon>
        <taxon>Cryobacterium</taxon>
    </lineage>
</organism>
<accession>A0A318A375</accession>
<dbReference type="Proteomes" id="UP000246722">
    <property type="component" value="Unassembled WGS sequence"/>
</dbReference>
<dbReference type="AlphaFoldDB" id="A0A318A375"/>
<dbReference type="RefSeq" id="WP_110125093.1">
    <property type="nucleotide sequence ID" value="NZ_QHLY01000004.1"/>
</dbReference>
<name>A0A318A375_9MICO</name>
<dbReference type="EMBL" id="QHLY01000004">
    <property type="protein sequence ID" value="PXA72766.1"/>
    <property type="molecule type" value="Genomic_DNA"/>
</dbReference>
<sequence length="144" mass="15826">MLGRKTYTHDEINNARFALAEQLTAYGTLVAEANGETAQAALADFEPLFFNNLVLVLDRFFVHRVRAVTGKDSNPLNEVELIAESLLTNNAVLRGNAVIKYVPANTVVRLEIGDDIRLTAAEFDRLSTAFLAEIEARMGVDTDA</sequence>